<evidence type="ECO:0000256" key="1">
    <source>
        <dbReference type="SAM" id="Phobius"/>
    </source>
</evidence>
<accession>A0A410S7W1</accession>
<dbReference type="GeneID" id="65101761"/>
<keyword evidence="1" id="KW-1133">Transmembrane helix</keyword>
<evidence type="ECO:0000259" key="2">
    <source>
        <dbReference type="Pfam" id="PF04850"/>
    </source>
</evidence>
<dbReference type="GO" id="GO:0019031">
    <property type="term" value="C:viral envelope"/>
    <property type="evidence" value="ECO:0007669"/>
    <property type="project" value="InterPro"/>
</dbReference>
<dbReference type="Gene3D" id="1.50.10.100">
    <property type="entry name" value="Chondroitin AC/alginate lyase"/>
    <property type="match status" value="1"/>
</dbReference>
<dbReference type="Proteomes" id="UP000503509">
    <property type="component" value="Genome"/>
</dbReference>
<dbReference type="InterPro" id="IPR043082">
    <property type="entry name" value="Baculo_ODV-E66_core"/>
</dbReference>
<dbReference type="InterPro" id="IPR006934">
    <property type="entry name" value="ODV-E66_C_baculovirus"/>
</dbReference>
<keyword evidence="1" id="KW-0472">Membrane</keyword>
<sequence>MIALLVISAKMWPTILLILVSIVIVLFILFYFVHYAGNQNVIGGNNDDDHEQFKLVNLDSFECYFRMTIWQTRKLRNDYLGDDDYDIFHDDVIFSDAKKFAKFLSQLNVNGVRISIVSDEEANVICLELYSALLTILDRLPFPNPNEKLPWGFEQCHWKLFSIRLTECVMLLSIMMRPYIDISDIAVKIIDNYLPEPDRSMGWHRKIGYSTRMCIPFIYAQLCKGMDIANVLALPSIANVVDQISYNMRNTGTGIHKDLVNFVDGGYARHYKSIVTNYFTFNYYNFLLNREHVNMVNVVNSIHMVGSNLGILHPALLNDNESIDNVVKEILHYGSGVYYADFSKVVTVRNRNYFSSLVCPTNSIKYYFNEEDDDDDKLDILVCAMTKRIWCVRKNFNLPNDIDTGVLLLEPQTRGRQLSFFPNPGYSAIAATDESAAVISFCKLDNLNVEYYSYTLFYPKGMIQIYDKIKCTQKILDAHCVLLVLDRDRADDNTSQGCKISYQNIENYKTLPRFELRHHHDGTQYVCQPIATQSIVEGEATVCYGMKPSEENSGSCRIIRLDSTKNSFLIKVNEIECVFDFPYVILKNNHTRRITINNAYQSTQLLHTLYFDDINKVLRYVGLNTDKLITSFIKRTNYAFTYENTQENQFKFRY</sequence>
<feature type="transmembrane region" description="Helical" evidence="1">
    <location>
        <begin position="12"/>
        <end position="33"/>
    </location>
</feature>
<name>A0A410S7W1_9ABAC</name>
<feature type="domain" description="Baculovirus ODV-E66 C-terminal" evidence="2">
    <location>
        <begin position="293"/>
        <end position="624"/>
    </location>
</feature>
<dbReference type="EMBL" id="MH717816">
    <property type="protein sequence ID" value="QAT90401.1"/>
    <property type="molecule type" value="Genomic_DNA"/>
</dbReference>
<organism evidence="3 4">
    <name type="scientific">Spodoptera exempta nucleopolyhedrovirus</name>
    <dbReference type="NCBI Taxonomy" id="1242863"/>
    <lineage>
        <taxon>Viruses</taxon>
        <taxon>Viruses incertae sedis</taxon>
        <taxon>Naldaviricetes</taxon>
        <taxon>Lefavirales</taxon>
        <taxon>Baculoviridae</taxon>
        <taxon>Alphabaculovirus</taxon>
        <taxon>Alphabaculovirus spexemptae</taxon>
    </lineage>
</organism>
<reference evidence="3 4" key="1">
    <citation type="submission" date="2018-08" db="EMBL/GenBank/DDBJ databases">
        <title>Sequence analysis of the African armyworm, Spodoptera exempta nucleopolyhedrovirus.</title>
        <authorList>
            <person name="Escasa S.R."/>
            <person name="Mowery J.D."/>
            <person name="Bauchan G.R."/>
            <person name="Harrison R.L."/>
            <person name="Cory J.S."/>
        </authorList>
    </citation>
    <scope>NUCLEOTIDE SEQUENCE [LARGE SCALE GENOMIC DNA]</scope>
    <source>
        <strain evidence="3 4">244.1</strain>
    </source>
</reference>
<evidence type="ECO:0000313" key="3">
    <source>
        <dbReference type="EMBL" id="QAT90401.1"/>
    </source>
</evidence>
<evidence type="ECO:0000313" key="4">
    <source>
        <dbReference type="Proteomes" id="UP000503509"/>
    </source>
</evidence>
<dbReference type="InterPro" id="IPR008929">
    <property type="entry name" value="Chondroitin_lyas"/>
</dbReference>
<keyword evidence="1" id="KW-0812">Transmembrane</keyword>
<protein>
    <submittedName>
        <fullName evidence="3">ODV-E66B</fullName>
    </submittedName>
</protein>
<dbReference type="SUPFAM" id="SSF48230">
    <property type="entry name" value="Chondroitin AC/alginate lyase"/>
    <property type="match status" value="1"/>
</dbReference>
<keyword evidence="4" id="KW-1185">Reference proteome</keyword>
<dbReference type="Gene3D" id="2.70.98.100">
    <property type="entry name" value="Baculovirus E66 occlusion-derived virus envelope protein, domain 2"/>
    <property type="match status" value="1"/>
</dbReference>
<dbReference type="Pfam" id="PF04850">
    <property type="entry name" value="Baculo_E66"/>
    <property type="match status" value="1"/>
</dbReference>
<dbReference type="KEGG" id="vg:65101761"/>
<proteinExistence type="predicted"/>
<gene>
    <name evidence="3" type="primary">odv-e66b</name>
</gene>
<dbReference type="RefSeq" id="YP_010086533.1">
    <property type="nucleotide sequence ID" value="NC_055455.1"/>
</dbReference>